<dbReference type="EMBL" id="CP095065">
    <property type="protein sequence ID" value="UOQ69384.1"/>
    <property type="molecule type" value="Genomic_DNA"/>
</dbReference>
<feature type="domain" description="DinB-like" evidence="1">
    <location>
        <begin position="19"/>
        <end position="133"/>
    </location>
</feature>
<geneLocation type="plasmid" evidence="2 3">
    <name>unnamed4</name>
</geneLocation>
<evidence type="ECO:0000313" key="3">
    <source>
        <dbReference type="Proteomes" id="UP000830401"/>
    </source>
</evidence>
<gene>
    <name evidence="2" type="ORF">MUN86_27220</name>
</gene>
<dbReference type="Pfam" id="PF12867">
    <property type="entry name" value="DinB_2"/>
    <property type="match status" value="1"/>
</dbReference>
<sequence length="158" mass="17650">MSLLLPMATNRYFAQAFDTFKAFDNLTVASSSAEQEAFPASIWQILHHLLAWQTHQLAQLRGTVLTEAFDEKRSWSTARVPPSETALQAAVTEFQHQLVELQDHAQQLSGEGSEVVEQALVLQAVALHLSFHLGEVVLIRRLQGTYPLPEQMAAFLPK</sequence>
<dbReference type="Proteomes" id="UP000830401">
    <property type="component" value="Plasmid unnamed4"/>
</dbReference>
<dbReference type="RefSeq" id="WP_245127134.1">
    <property type="nucleotide sequence ID" value="NZ_CP095065.1"/>
</dbReference>
<protein>
    <recommendedName>
        <fullName evidence="1">DinB-like domain-containing protein</fullName>
    </recommendedName>
</protein>
<dbReference type="InterPro" id="IPR024775">
    <property type="entry name" value="DinB-like"/>
</dbReference>
<accession>A0ABY4GGG2</accession>
<evidence type="ECO:0000313" key="2">
    <source>
        <dbReference type="EMBL" id="UOQ69384.1"/>
    </source>
</evidence>
<dbReference type="InterPro" id="IPR034660">
    <property type="entry name" value="DinB/YfiT-like"/>
</dbReference>
<reference evidence="2" key="1">
    <citation type="submission" date="2022-04" db="EMBL/GenBank/DDBJ databases">
        <title>Hymenobacter sp. isolated from the air.</title>
        <authorList>
            <person name="Won M."/>
            <person name="Lee C.-M."/>
            <person name="Woen H.-Y."/>
            <person name="Kwon S.-W."/>
        </authorList>
    </citation>
    <scope>NUCLEOTIDE SEQUENCE</scope>
    <source>
        <strain evidence="2">5420S-77</strain>
        <plasmid evidence="2">unnamed4</plasmid>
    </source>
</reference>
<dbReference type="Gene3D" id="1.20.120.450">
    <property type="entry name" value="dinb family like domain"/>
    <property type="match status" value="1"/>
</dbReference>
<dbReference type="SUPFAM" id="SSF109854">
    <property type="entry name" value="DinB/YfiT-like putative metalloenzymes"/>
    <property type="match status" value="1"/>
</dbReference>
<evidence type="ECO:0000259" key="1">
    <source>
        <dbReference type="Pfam" id="PF12867"/>
    </source>
</evidence>
<proteinExistence type="predicted"/>
<keyword evidence="2" id="KW-0614">Plasmid</keyword>
<organism evidence="2 3">
    <name type="scientific">Hymenobacter volaticus</name>
    <dbReference type="NCBI Taxonomy" id="2932254"/>
    <lineage>
        <taxon>Bacteria</taxon>
        <taxon>Pseudomonadati</taxon>
        <taxon>Bacteroidota</taxon>
        <taxon>Cytophagia</taxon>
        <taxon>Cytophagales</taxon>
        <taxon>Hymenobacteraceae</taxon>
        <taxon>Hymenobacter</taxon>
    </lineage>
</organism>
<keyword evidence="3" id="KW-1185">Reference proteome</keyword>
<name>A0ABY4GGG2_9BACT</name>